<evidence type="ECO:0000313" key="1">
    <source>
        <dbReference type="EMBL" id="MBB6429265.1"/>
    </source>
</evidence>
<proteinExistence type="predicted"/>
<organism evidence="1 2">
    <name type="scientific">Algisphaera agarilytica</name>
    <dbReference type="NCBI Taxonomy" id="1385975"/>
    <lineage>
        <taxon>Bacteria</taxon>
        <taxon>Pseudomonadati</taxon>
        <taxon>Planctomycetota</taxon>
        <taxon>Phycisphaerae</taxon>
        <taxon>Phycisphaerales</taxon>
        <taxon>Phycisphaeraceae</taxon>
        <taxon>Algisphaera</taxon>
    </lineage>
</organism>
<dbReference type="RefSeq" id="WP_184676851.1">
    <property type="nucleotide sequence ID" value="NZ_JACHGY010000001.1"/>
</dbReference>
<reference evidence="1 2" key="1">
    <citation type="submission" date="2020-08" db="EMBL/GenBank/DDBJ databases">
        <title>Genomic Encyclopedia of Type Strains, Phase IV (KMG-IV): sequencing the most valuable type-strain genomes for metagenomic binning, comparative biology and taxonomic classification.</title>
        <authorList>
            <person name="Goeker M."/>
        </authorList>
    </citation>
    <scope>NUCLEOTIDE SEQUENCE [LARGE SCALE GENOMIC DNA]</scope>
    <source>
        <strain evidence="1 2">DSM 103725</strain>
    </source>
</reference>
<evidence type="ECO:0000313" key="2">
    <source>
        <dbReference type="Proteomes" id="UP000541810"/>
    </source>
</evidence>
<comment type="caution">
    <text evidence="1">The sequence shown here is derived from an EMBL/GenBank/DDBJ whole genome shotgun (WGS) entry which is preliminary data.</text>
</comment>
<gene>
    <name evidence="1" type="ORF">HNQ40_001071</name>
</gene>
<protein>
    <submittedName>
        <fullName evidence="1">Uncharacterized protein</fullName>
    </submittedName>
</protein>
<dbReference type="Proteomes" id="UP000541810">
    <property type="component" value="Unassembled WGS sequence"/>
</dbReference>
<keyword evidence="2" id="KW-1185">Reference proteome</keyword>
<dbReference type="EMBL" id="JACHGY010000001">
    <property type="protein sequence ID" value="MBB6429265.1"/>
    <property type="molecule type" value="Genomic_DNA"/>
</dbReference>
<accession>A0A7X0H7K4</accession>
<dbReference type="AlphaFoldDB" id="A0A7X0H7K4"/>
<name>A0A7X0H7K4_9BACT</name>
<sequence>MPEKLFKLDFPSSSGSGAQFRTLLRREIELSLTGEDGQSAKLRFQGVVAYRCFYTPSLTAEMVHLAYDSIVDLGKTEELTAIQMRSDKWHNAHNQSVELKHLLTCFDDGPCYEFFCEGFVGTSKNTETK</sequence>